<evidence type="ECO:0000313" key="3">
    <source>
        <dbReference type="Proteomes" id="UP000007148"/>
    </source>
</evidence>
<dbReference type="EMBL" id="CAFZ01000003">
    <property type="protein sequence ID" value="CCA66569.1"/>
    <property type="molecule type" value="Genomic_DNA"/>
</dbReference>
<feature type="region of interest" description="Disordered" evidence="1">
    <location>
        <begin position="112"/>
        <end position="135"/>
    </location>
</feature>
<dbReference type="HOGENOM" id="CLU_1261969_0_0_1"/>
<dbReference type="InParanoid" id="G4T5K7"/>
<keyword evidence="3" id="KW-1185">Reference proteome</keyword>
<proteinExistence type="predicted"/>
<reference evidence="2 3" key="1">
    <citation type="journal article" date="2011" name="PLoS Pathog.">
        <title>Endophytic Life Strategies Decoded by Genome and Transcriptome Analyses of the Mutualistic Root Symbiont Piriformospora indica.</title>
        <authorList>
            <person name="Zuccaro A."/>
            <person name="Lahrmann U."/>
            <person name="Guldener U."/>
            <person name="Langen G."/>
            <person name="Pfiffi S."/>
            <person name="Biedenkopf D."/>
            <person name="Wong P."/>
            <person name="Samans B."/>
            <person name="Grimm C."/>
            <person name="Basiewicz M."/>
            <person name="Murat C."/>
            <person name="Martin F."/>
            <person name="Kogel K.H."/>
        </authorList>
    </citation>
    <scope>NUCLEOTIDE SEQUENCE [LARGE SCALE GENOMIC DNA]</scope>
    <source>
        <strain evidence="2 3">DSM 11827</strain>
    </source>
</reference>
<gene>
    <name evidence="2" type="ORF">PIIN_00253</name>
</gene>
<sequence>MAANRPTFGSQGSSKRRNTKPAEEPTSYFGQEPPDCRSEVGGPLVQAGLDGIIGRVFSRVVVPLELRVWARSIFNASSRHHPGPQTIQGSDKRNEDLSELLTVDIMYDDPAIASPCPARPRVPNQSTSPSKPPPLVYTSARTAILTVELDIRTAEGWHRNRLGASVKSSRLTPELISRAADATHLPLSSQRPKPNCDRSGSFRRMALLKRDPTCPFHAI</sequence>
<comment type="caution">
    <text evidence="2">The sequence shown here is derived from an EMBL/GenBank/DDBJ whole genome shotgun (WGS) entry which is preliminary data.</text>
</comment>
<feature type="region of interest" description="Disordered" evidence="1">
    <location>
        <begin position="1"/>
        <end position="42"/>
    </location>
</feature>
<organism evidence="2 3">
    <name type="scientific">Serendipita indica (strain DSM 11827)</name>
    <name type="common">Root endophyte fungus</name>
    <name type="synonym">Piriformospora indica</name>
    <dbReference type="NCBI Taxonomy" id="1109443"/>
    <lineage>
        <taxon>Eukaryota</taxon>
        <taxon>Fungi</taxon>
        <taxon>Dikarya</taxon>
        <taxon>Basidiomycota</taxon>
        <taxon>Agaricomycotina</taxon>
        <taxon>Agaricomycetes</taxon>
        <taxon>Sebacinales</taxon>
        <taxon>Serendipitaceae</taxon>
        <taxon>Serendipita</taxon>
    </lineage>
</organism>
<protein>
    <submittedName>
        <fullName evidence="2">Uncharacterized protein</fullName>
    </submittedName>
</protein>
<name>G4T5K7_SERID</name>
<accession>G4T5K7</accession>
<dbReference type="Proteomes" id="UP000007148">
    <property type="component" value="Unassembled WGS sequence"/>
</dbReference>
<dbReference type="AlphaFoldDB" id="G4T5K7"/>
<evidence type="ECO:0000313" key="2">
    <source>
        <dbReference type="EMBL" id="CCA66569.1"/>
    </source>
</evidence>
<evidence type="ECO:0000256" key="1">
    <source>
        <dbReference type="SAM" id="MobiDB-lite"/>
    </source>
</evidence>